<reference evidence="1 2" key="1">
    <citation type="submission" date="2014-11" db="EMBL/GenBank/DDBJ databases">
        <title>Tamlana sedimentorum sp. nov., isolated from shallow sand sediments of the Sea of Japan.</title>
        <authorList>
            <person name="Romanenko L.A."/>
        </authorList>
    </citation>
    <scope>NUCLEOTIDE SEQUENCE [LARGE SCALE GENOMIC DNA]</scope>
    <source>
        <strain evidence="1 2">JCM 19808</strain>
    </source>
</reference>
<dbReference type="EMBL" id="JTDW01000004">
    <property type="protein sequence ID" value="KJD36097.1"/>
    <property type="molecule type" value="Genomic_DNA"/>
</dbReference>
<dbReference type="AlphaFoldDB" id="A0A0D7WEC8"/>
<evidence type="ECO:0008006" key="3">
    <source>
        <dbReference type="Google" id="ProtNLM"/>
    </source>
</evidence>
<dbReference type="STRING" id="1435349.PW52_05625"/>
<sequence>MSSKYILIFILLISLSGYSQIDSGNKSIAIPAVETKKDSAVSNMFSNSNPKSNTQFGLNTPKVSPNLELPKKEFSMFPEEEFGNPGELYSSNLDRLNKVVLPEGHGEFSGLKEDAYWGDYKTKSEYVRVLYRDYGRVDGDVLRILVNDDIVKPGAFLSDGYSGFKLKLVDGFNKIDFFAVNEGEFKPNTAAYKIVDQWDNIISKKVWALAQGVKVTIIVIKE</sequence>
<dbReference type="PATRIC" id="fig|1435349.4.peg.2080"/>
<dbReference type="RefSeq" id="WP_044631956.1">
    <property type="nucleotide sequence ID" value="NZ_JTDW01000004.1"/>
</dbReference>
<gene>
    <name evidence="1" type="ORF">PW52_05625</name>
</gene>
<keyword evidence="2" id="KW-1185">Reference proteome</keyword>
<protein>
    <recommendedName>
        <fullName evidence="3">Secreted protein</fullName>
    </recommendedName>
</protein>
<proteinExistence type="predicted"/>
<accession>A0A0D7WEC8</accession>
<comment type="caution">
    <text evidence="1">The sequence shown here is derived from an EMBL/GenBank/DDBJ whole genome shotgun (WGS) entry which is preliminary data.</text>
</comment>
<evidence type="ECO:0000313" key="2">
    <source>
        <dbReference type="Proteomes" id="UP000032578"/>
    </source>
</evidence>
<name>A0A0D7WEC8_9FLAO</name>
<dbReference type="OrthoDB" id="1148517at2"/>
<organism evidence="1 2">
    <name type="scientific">Neotamlana sedimentorum</name>
    <dbReference type="NCBI Taxonomy" id="1435349"/>
    <lineage>
        <taxon>Bacteria</taxon>
        <taxon>Pseudomonadati</taxon>
        <taxon>Bacteroidota</taxon>
        <taxon>Flavobacteriia</taxon>
        <taxon>Flavobacteriales</taxon>
        <taxon>Flavobacteriaceae</taxon>
        <taxon>Neotamlana</taxon>
    </lineage>
</organism>
<dbReference type="Proteomes" id="UP000032578">
    <property type="component" value="Unassembled WGS sequence"/>
</dbReference>
<evidence type="ECO:0000313" key="1">
    <source>
        <dbReference type="EMBL" id="KJD36097.1"/>
    </source>
</evidence>